<evidence type="ECO:0000313" key="3">
    <source>
        <dbReference type="Proteomes" id="UP001430584"/>
    </source>
</evidence>
<dbReference type="GeneID" id="92010069"/>
<reference evidence="2 3" key="1">
    <citation type="submission" date="2024-02" db="EMBL/GenBank/DDBJ databases">
        <title>De novo assembly and annotation of 12 fungi associated with fruit tree decline syndrome in Ontario, Canada.</title>
        <authorList>
            <person name="Sulman M."/>
            <person name="Ellouze W."/>
            <person name="Ilyukhin E."/>
        </authorList>
    </citation>
    <scope>NUCLEOTIDE SEQUENCE [LARGE SCALE GENOMIC DNA]</scope>
    <source>
        <strain evidence="2 3">FDS-637</strain>
    </source>
</reference>
<protein>
    <submittedName>
        <fullName evidence="2">Uncharacterized protein</fullName>
    </submittedName>
</protein>
<accession>A0ABR3CCY1</accession>
<name>A0ABR3CCY1_9PEZI</name>
<dbReference type="Proteomes" id="UP001430584">
    <property type="component" value="Unassembled WGS sequence"/>
</dbReference>
<feature type="compositionally biased region" description="Polar residues" evidence="1">
    <location>
        <begin position="25"/>
        <end position="38"/>
    </location>
</feature>
<proteinExistence type="predicted"/>
<gene>
    <name evidence="2" type="ORF">SLS55_005984</name>
</gene>
<sequence>MNRNRAPPTTEHAAITAPLQPPAQPSRQTTFPYPTDASQPRRHFTAGAGVGTFTDPTTGRANTALIYEHSALLYPTPRHHHIRVTSLRLAGIDATNDNDITATTVTYYRAALFLMPQPSTLTFDVRAPPPSDPERFVYADLTARLEYAWMRKEAGEAWVGMRRGGGAVPEGIVVEPAEATAEEGDGEDEGEVKGEGDGEGGEEEIRFINGIRVADGRDNDNIPYSVGLPEFAQRLAVVGPTGRSLDEAVEGLKRVLEGCVVEKLVNG</sequence>
<dbReference type="RefSeq" id="XP_066631519.1">
    <property type="nucleotide sequence ID" value="XM_066777424.1"/>
</dbReference>
<comment type="caution">
    <text evidence="2">The sequence shown here is derived from an EMBL/GenBank/DDBJ whole genome shotgun (WGS) entry which is preliminary data.</text>
</comment>
<dbReference type="EMBL" id="JAJVCZ030000006">
    <property type="protein sequence ID" value="KAL0258490.1"/>
    <property type="molecule type" value="Genomic_DNA"/>
</dbReference>
<organism evidence="2 3">
    <name type="scientific">Diplodia seriata</name>
    <dbReference type="NCBI Taxonomy" id="420778"/>
    <lineage>
        <taxon>Eukaryota</taxon>
        <taxon>Fungi</taxon>
        <taxon>Dikarya</taxon>
        <taxon>Ascomycota</taxon>
        <taxon>Pezizomycotina</taxon>
        <taxon>Dothideomycetes</taxon>
        <taxon>Dothideomycetes incertae sedis</taxon>
        <taxon>Botryosphaeriales</taxon>
        <taxon>Botryosphaeriaceae</taxon>
        <taxon>Diplodia</taxon>
    </lineage>
</organism>
<feature type="compositionally biased region" description="Acidic residues" evidence="1">
    <location>
        <begin position="180"/>
        <end position="190"/>
    </location>
</feature>
<feature type="region of interest" description="Disordered" evidence="1">
    <location>
        <begin position="1"/>
        <end position="55"/>
    </location>
</feature>
<feature type="region of interest" description="Disordered" evidence="1">
    <location>
        <begin position="176"/>
        <end position="201"/>
    </location>
</feature>
<evidence type="ECO:0000256" key="1">
    <source>
        <dbReference type="SAM" id="MobiDB-lite"/>
    </source>
</evidence>
<evidence type="ECO:0000313" key="2">
    <source>
        <dbReference type="EMBL" id="KAL0258490.1"/>
    </source>
</evidence>
<keyword evidence="3" id="KW-1185">Reference proteome</keyword>